<feature type="transmembrane region" description="Helical" evidence="2">
    <location>
        <begin position="6"/>
        <end position="24"/>
    </location>
</feature>
<evidence type="ECO:0000256" key="2">
    <source>
        <dbReference type="SAM" id="Phobius"/>
    </source>
</evidence>
<feature type="region of interest" description="Disordered" evidence="1">
    <location>
        <begin position="26"/>
        <end position="115"/>
    </location>
</feature>
<dbReference type="AlphaFoldDB" id="A0A7C8GRA2"/>
<evidence type="ECO:0000313" key="3">
    <source>
        <dbReference type="EMBL" id="KAB8126872.1"/>
    </source>
</evidence>
<name>A0A7C8GRA2_9BACI</name>
<keyword evidence="2" id="KW-0472">Membrane</keyword>
<accession>A0A7C8GRA2</accession>
<keyword evidence="2" id="KW-1133">Transmembrane helix</keyword>
<dbReference type="RefSeq" id="WP_153406421.1">
    <property type="nucleotide sequence ID" value="NZ_ML762446.1"/>
</dbReference>
<keyword evidence="4" id="KW-1185">Reference proteome</keyword>
<keyword evidence="2" id="KW-0812">Transmembrane</keyword>
<evidence type="ECO:0000256" key="1">
    <source>
        <dbReference type="SAM" id="MobiDB-lite"/>
    </source>
</evidence>
<feature type="compositionally biased region" description="Polar residues" evidence="1">
    <location>
        <begin position="40"/>
        <end position="69"/>
    </location>
</feature>
<organism evidence="3 4">
    <name type="scientific">Gracilibacillus oryzae</name>
    <dbReference type="NCBI Taxonomy" id="1672701"/>
    <lineage>
        <taxon>Bacteria</taxon>
        <taxon>Bacillati</taxon>
        <taxon>Bacillota</taxon>
        <taxon>Bacilli</taxon>
        <taxon>Bacillales</taxon>
        <taxon>Bacillaceae</taxon>
        <taxon>Gracilibacillus</taxon>
    </lineage>
</organism>
<comment type="caution">
    <text evidence="3">The sequence shown here is derived from an EMBL/GenBank/DDBJ whole genome shotgun (WGS) entry which is preliminary data.</text>
</comment>
<dbReference type="EMBL" id="WEID01000099">
    <property type="protein sequence ID" value="KAB8126872.1"/>
    <property type="molecule type" value="Genomic_DNA"/>
</dbReference>
<sequence length="148" mass="16665">MEDLLGLLVPIIGVILWVVGMFNSKNDEQQPKSKPVQKVPQANTRKTQPVKSSEKQTAYASELDSTSFQDQKKQQMDRLKESIQSSESLSKKQKELLENSPIKQVKRPAAKKQPTLSVKNNLTRKGVAQGIIMAEVLGKPRAYKKRSY</sequence>
<gene>
    <name evidence="3" type="ORF">F9U64_18800</name>
</gene>
<dbReference type="OrthoDB" id="2692154at2"/>
<dbReference type="Proteomes" id="UP000480246">
    <property type="component" value="Unassembled WGS sequence"/>
</dbReference>
<proteinExistence type="predicted"/>
<feature type="compositionally biased region" description="Basic and acidic residues" evidence="1">
    <location>
        <begin position="70"/>
        <end position="81"/>
    </location>
</feature>
<protein>
    <submittedName>
        <fullName evidence="3">Uncharacterized protein</fullName>
    </submittedName>
</protein>
<evidence type="ECO:0000313" key="4">
    <source>
        <dbReference type="Proteomes" id="UP000480246"/>
    </source>
</evidence>
<reference evidence="3 4" key="1">
    <citation type="submission" date="2019-10" db="EMBL/GenBank/DDBJ databases">
        <title>Gracilibacillus sp. nov. isolated from rice seeds.</title>
        <authorList>
            <person name="He S."/>
        </authorList>
    </citation>
    <scope>NUCLEOTIDE SEQUENCE [LARGE SCALE GENOMIC DNA]</scope>
    <source>
        <strain evidence="3 4">TD8</strain>
    </source>
</reference>